<evidence type="ECO:0000313" key="3">
    <source>
        <dbReference type="Proteomes" id="UP000626092"/>
    </source>
</evidence>
<evidence type="ECO:0000256" key="1">
    <source>
        <dbReference type="SAM" id="Phobius"/>
    </source>
</evidence>
<dbReference type="OrthoDB" id="10457456at2759"/>
<keyword evidence="1" id="KW-0812">Transmembrane</keyword>
<name>A0A834HID3_RHOSS</name>
<reference evidence="2" key="1">
    <citation type="submission" date="2019-11" db="EMBL/GenBank/DDBJ databases">
        <authorList>
            <person name="Liu Y."/>
            <person name="Hou J."/>
            <person name="Li T.-Q."/>
            <person name="Guan C.-H."/>
            <person name="Wu X."/>
            <person name="Wu H.-Z."/>
            <person name="Ling F."/>
            <person name="Zhang R."/>
            <person name="Shi X.-G."/>
            <person name="Ren J.-P."/>
            <person name="Chen E.-F."/>
            <person name="Sun J.-M."/>
        </authorList>
    </citation>
    <scope>NUCLEOTIDE SEQUENCE</scope>
    <source>
        <strain evidence="2">Adult_tree_wgs_1</strain>
        <tissue evidence="2">Leaves</tissue>
    </source>
</reference>
<feature type="transmembrane region" description="Helical" evidence="1">
    <location>
        <begin position="17"/>
        <end position="35"/>
    </location>
</feature>
<comment type="caution">
    <text evidence="2">The sequence shown here is derived from an EMBL/GenBank/DDBJ whole genome shotgun (WGS) entry which is preliminary data.</text>
</comment>
<evidence type="ECO:0000313" key="2">
    <source>
        <dbReference type="EMBL" id="KAF7152961.1"/>
    </source>
</evidence>
<sequence>MCECASAALEQVAGDRLVYILGGFGCAVVAIRFALGELLWMKKMKLHISILYLLDFLAALSQGRTHKFVMYRKESTHYLPLRVCQEIHPTKTLFECPICANPKPPLHKDGDHIQLNL</sequence>
<proteinExistence type="predicted"/>
<keyword evidence="1" id="KW-0472">Membrane</keyword>
<gene>
    <name evidence="2" type="ORF">RHSIM_Rhsim01G0043500</name>
</gene>
<protein>
    <submittedName>
        <fullName evidence="2">Uncharacterized protein</fullName>
    </submittedName>
</protein>
<organism evidence="2 3">
    <name type="scientific">Rhododendron simsii</name>
    <name type="common">Sims's rhododendron</name>
    <dbReference type="NCBI Taxonomy" id="118357"/>
    <lineage>
        <taxon>Eukaryota</taxon>
        <taxon>Viridiplantae</taxon>
        <taxon>Streptophyta</taxon>
        <taxon>Embryophyta</taxon>
        <taxon>Tracheophyta</taxon>
        <taxon>Spermatophyta</taxon>
        <taxon>Magnoliopsida</taxon>
        <taxon>eudicotyledons</taxon>
        <taxon>Gunneridae</taxon>
        <taxon>Pentapetalae</taxon>
        <taxon>asterids</taxon>
        <taxon>Ericales</taxon>
        <taxon>Ericaceae</taxon>
        <taxon>Ericoideae</taxon>
        <taxon>Rhodoreae</taxon>
        <taxon>Rhododendron</taxon>
    </lineage>
</organism>
<accession>A0A834HID3</accession>
<keyword evidence="3" id="KW-1185">Reference proteome</keyword>
<keyword evidence="1" id="KW-1133">Transmembrane helix</keyword>
<dbReference type="Proteomes" id="UP000626092">
    <property type="component" value="Unassembled WGS sequence"/>
</dbReference>
<dbReference type="EMBL" id="WJXA01000001">
    <property type="protein sequence ID" value="KAF7152961.1"/>
    <property type="molecule type" value="Genomic_DNA"/>
</dbReference>
<dbReference type="AlphaFoldDB" id="A0A834HID3"/>